<proteinExistence type="predicted"/>
<evidence type="ECO:0000313" key="2">
    <source>
        <dbReference type="Proteomes" id="UP001472677"/>
    </source>
</evidence>
<organism evidence="1 2">
    <name type="scientific">Hibiscus sabdariffa</name>
    <name type="common">roselle</name>
    <dbReference type="NCBI Taxonomy" id="183260"/>
    <lineage>
        <taxon>Eukaryota</taxon>
        <taxon>Viridiplantae</taxon>
        <taxon>Streptophyta</taxon>
        <taxon>Embryophyta</taxon>
        <taxon>Tracheophyta</taxon>
        <taxon>Spermatophyta</taxon>
        <taxon>Magnoliopsida</taxon>
        <taxon>eudicotyledons</taxon>
        <taxon>Gunneridae</taxon>
        <taxon>Pentapetalae</taxon>
        <taxon>rosids</taxon>
        <taxon>malvids</taxon>
        <taxon>Malvales</taxon>
        <taxon>Malvaceae</taxon>
        <taxon>Malvoideae</taxon>
        <taxon>Hibiscus</taxon>
    </lineage>
</organism>
<accession>A0ABR2E9Q6</accession>
<evidence type="ECO:0000313" key="1">
    <source>
        <dbReference type="EMBL" id="KAK8556279.1"/>
    </source>
</evidence>
<gene>
    <name evidence="1" type="ORF">V6N12_002689</name>
</gene>
<dbReference type="Proteomes" id="UP001472677">
    <property type="component" value="Unassembled WGS sequence"/>
</dbReference>
<reference evidence="1 2" key="1">
    <citation type="journal article" date="2024" name="G3 (Bethesda)">
        <title>Genome assembly of Hibiscus sabdariffa L. provides insights into metabolisms of medicinal natural products.</title>
        <authorList>
            <person name="Kim T."/>
        </authorList>
    </citation>
    <scope>NUCLEOTIDE SEQUENCE [LARGE SCALE GENOMIC DNA]</scope>
    <source>
        <strain evidence="1">TK-2024</strain>
        <tissue evidence="1">Old leaves</tissue>
    </source>
</reference>
<keyword evidence="2" id="KW-1185">Reference proteome</keyword>
<comment type="caution">
    <text evidence="1">The sequence shown here is derived from an EMBL/GenBank/DDBJ whole genome shotgun (WGS) entry which is preliminary data.</text>
</comment>
<sequence length="118" mass="13858">MANSVDSLSDEMSEVVRMGIDTFEEVKSLDETQVRVMSKGDWLEDDYASNIFKYCLKRDNLNGLKPRDLLSTQEVLLDVVKCRTTWPYQEKDDFKVLLDQAMDESYILMFYYTYLGRP</sequence>
<name>A0ABR2E9Q6_9ROSI</name>
<protein>
    <submittedName>
        <fullName evidence="1">Uncharacterized protein</fullName>
    </submittedName>
</protein>
<dbReference type="EMBL" id="JBBPBM010000017">
    <property type="protein sequence ID" value="KAK8556279.1"/>
    <property type="molecule type" value="Genomic_DNA"/>
</dbReference>